<dbReference type="Pfam" id="PF01261">
    <property type="entry name" value="AP_endonuc_2"/>
    <property type="match status" value="1"/>
</dbReference>
<accession>A0A4Q9MDJ6</accession>
<dbReference type="Gene3D" id="3.20.20.150">
    <property type="entry name" value="Divalent-metal-dependent TIM barrel enzymes"/>
    <property type="match status" value="1"/>
</dbReference>
<dbReference type="InterPro" id="IPR013022">
    <property type="entry name" value="Xyl_isomerase-like_TIM-brl"/>
</dbReference>
<name>A0A4Q9MDJ6_9APHY</name>
<dbReference type="AlphaFoldDB" id="A0A4Q9MDJ6"/>
<sequence>MSSAPVAVSVAYSTDSAGMNPSHTLPNKLRAIAEAGFNQAELGFPDLEAYAEQEYPGYKQLDRSGKGDIDKLVQLAENVKKLCDDLHLTILAVHPFDKFEGYQDSAKRTAGFERAAAWFRVLKALGCDLLQVGSTPDESTSGDYDVISGDLRQLADEAAAQEPPIRIAYELWAWGAHVNRWEHVWEVCKRVDRSNFGLCLDTFQICARDYADPTSANGLLQDSPSGSALMELSSSLKALATTVPPEKIFYFQISDGSHKVKPDALKRTAAEQGISPLYAWSNAWRPLPYMNEVCPREDKQSWGGYLPVLDVCDAVLRTGWRGPWSYEVFYKEDMSEDDQQIPTKWATAAAKSHDVLVKELKQRGY</sequence>
<protein>
    <submittedName>
        <fullName evidence="2">Xylose isomerase-like protein</fullName>
    </submittedName>
</protein>
<reference evidence="2" key="1">
    <citation type="submission" date="2019-01" db="EMBL/GenBank/DDBJ databases">
        <title>Draft genome sequences of three monokaryotic isolates of the white-rot basidiomycete fungus Dichomitus squalens.</title>
        <authorList>
            <consortium name="DOE Joint Genome Institute"/>
            <person name="Lopez S.C."/>
            <person name="Andreopoulos B."/>
            <person name="Pangilinan J."/>
            <person name="Lipzen A."/>
            <person name="Riley R."/>
            <person name="Ahrendt S."/>
            <person name="Ng V."/>
            <person name="Barry K."/>
            <person name="Daum C."/>
            <person name="Grigoriev I.V."/>
            <person name="Hilden K.S."/>
            <person name="Makela M.R."/>
            <person name="de Vries R.P."/>
        </authorList>
    </citation>
    <scope>NUCLEOTIDE SEQUENCE [LARGE SCALE GENOMIC DNA]</scope>
    <source>
        <strain evidence="2">OM18370.1</strain>
    </source>
</reference>
<gene>
    <name evidence="2" type="ORF">BD311DRAFT_764494</name>
</gene>
<dbReference type="Proteomes" id="UP000292957">
    <property type="component" value="Unassembled WGS sequence"/>
</dbReference>
<dbReference type="SUPFAM" id="SSF51658">
    <property type="entry name" value="Xylose isomerase-like"/>
    <property type="match status" value="1"/>
</dbReference>
<dbReference type="EMBL" id="ML143461">
    <property type="protein sequence ID" value="TBU25420.1"/>
    <property type="molecule type" value="Genomic_DNA"/>
</dbReference>
<organism evidence="2">
    <name type="scientific">Dichomitus squalens</name>
    <dbReference type="NCBI Taxonomy" id="114155"/>
    <lineage>
        <taxon>Eukaryota</taxon>
        <taxon>Fungi</taxon>
        <taxon>Dikarya</taxon>
        <taxon>Basidiomycota</taxon>
        <taxon>Agaricomycotina</taxon>
        <taxon>Agaricomycetes</taxon>
        <taxon>Polyporales</taxon>
        <taxon>Polyporaceae</taxon>
        <taxon>Dichomitus</taxon>
    </lineage>
</organism>
<keyword evidence="2" id="KW-0413">Isomerase</keyword>
<dbReference type="InterPro" id="IPR050312">
    <property type="entry name" value="IolE/XylAMocC-like"/>
</dbReference>
<dbReference type="GO" id="GO:0016853">
    <property type="term" value="F:isomerase activity"/>
    <property type="evidence" value="ECO:0007669"/>
    <property type="project" value="UniProtKB-KW"/>
</dbReference>
<evidence type="ECO:0000259" key="1">
    <source>
        <dbReference type="Pfam" id="PF01261"/>
    </source>
</evidence>
<dbReference type="PANTHER" id="PTHR12110">
    <property type="entry name" value="HYDROXYPYRUVATE ISOMERASE"/>
    <property type="match status" value="1"/>
</dbReference>
<dbReference type="InterPro" id="IPR036237">
    <property type="entry name" value="Xyl_isomerase-like_sf"/>
</dbReference>
<evidence type="ECO:0000313" key="2">
    <source>
        <dbReference type="EMBL" id="TBU25420.1"/>
    </source>
</evidence>
<feature type="domain" description="Xylose isomerase-like TIM barrel" evidence="1">
    <location>
        <begin position="29"/>
        <end position="340"/>
    </location>
</feature>
<dbReference type="OrthoDB" id="5360893at2759"/>
<proteinExistence type="predicted"/>
<dbReference type="PANTHER" id="PTHR12110:SF56">
    <property type="entry name" value="DEHYDRATASE, PUTATIVE (AFU_ORTHOLOGUE AFUA_6G08740)-RELATED"/>
    <property type="match status" value="1"/>
</dbReference>